<dbReference type="GO" id="GO:0005739">
    <property type="term" value="C:mitochondrion"/>
    <property type="evidence" value="ECO:0007669"/>
    <property type="project" value="TreeGrafter"/>
</dbReference>
<keyword evidence="5" id="KW-0520">NAD</keyword>
<evidence type="ECO:0000256" key="2">
    <source>
        <dbReference type="ARBA" id="ARBA00022630"/>
    </source>
</evidence>
<dbReference type="Pfam" id="PF22366">
    <property type="entry name" value="NDH2_C"/>
    <property type="match status" value="1"/>
</dbReference>
<dbReference type="Gene3D" id="3.50.50.100">
    <property type="match status" value="1"/>
</dbReference>
<dbReference type="InterPro" id="IPR045024">
    <property type="entry name" value="NDH-2"/>
</dbReference>
<sequence>MQVIRRTSYWSQLPSGIHDLLTRNITRGLCWPSWRPSAANVQLSHAGLCATQQRALTIKQLDYRRDDRERVVILGSGWAGYTIARQLNPKKYQAVVVSPRSYFVFTPLLASTSVGTLEHRLALEPVRSKRSNVDYFQGWADGVDFKNKTVTIEEAVADPKQGLAPTGDRHEGETKIERERERVEEAKKGKLFDLSYDKLIITVGCYSQTFGTPGVKEHSFFLKDIGDARKIRNRLLTCFEAAALPTTSDEMRKHLLNFAVVGGGPTGIEFSAELHDIIKEDLAKIYPELIPFHEITVYDVADKVLPMFDEKLARYAVQTFSREGISIKTKHHVQELRTGLPGESVAKEDIKDEHACYTLKIKEEGEIGAGMVVWSTGLMMNPFVARALRQVPELPKTGIECLTSGAGEIKSVQWAVKKDLKTGSVVTDDRLRVKLEAEGEGKSKPQAILKDVYALGDCAILEGTSYPATAQVASQKAEWLAKRLNRGDLDQSRFTWKNLGVMAYIGNWNALFQGGNGGNISGRAAWVLWRGAYLTKSVSLRNKILIPVYWFINWAFGRDISRF</sequence>
<evidence type="ECO:0000313" key="8">
    <source>
        <dbReference type="EMBL" id="KAF2195408.1"/>
    </source>
</evidence>
<dbReference type="GO" id="GO:0003954">
    <property type="term" value="F:NADH dehydrogenase activity"/>
    <property type="evidence" value="ECO:0007669"/>
    <property type="project" value="InterPro"/>
</dbReference>
<dbReference type="PANTHER" id="PTHR43706:SF17">
    <property type="entry name" value="NADH DEHYDROGENASE (EUROFUNG)"/>
    <property type="match status" value="1"/>
</dbReference>
<keyword evidence="2" id="KW-0285">Flavoprotein</keyword>
<dbReference type="SUPFAM" id="SSF51905">
    <property type="entry name" value="FAD/NAD(P)-binding domain"/>
    <property type="match status" value="2"/>
</dbReference>
<comment type="similarity">
    <text evidence="1">Belongs to the NADH dehydrogenase family.</text>
</comment>
<dbReference type="InterPro" id="IPR023753">
    <property type="entry name" value="FAD/NAD-binding_dom"/>
</dbReference>
<dbReference type="OrthoDB" id="9992747at2759"/>
<dbReference type="InterPro" id="IPR054585">
    <property type="entry name" value="NDH2-like_C"/>
</dbReference>
<evidence type="ECO:0000256" key="5">
    <source>
        <dbReference type="ARBA" id="ARBA00023027"/>
    </source>
</evidence>
<protein>
    <submittedName>
        <fullName evidence="8">Nucleotide-binding domain-containing protein</fullName>
    </submittedName>
</protein>
<dbReference type="InterPro" id="IPR036188">
    <property type="entry name" value="FAD/NAD-bd_sf"/>
</dbReference>
<evidence type="ECO:0000259" key="7">
    <source>
        <dbReference type="Pfam" id="PF22366"/>
    </source>
</evidence>
<evidence type="ECO:0000313" key="9">
    <source>
        <dbReference type="Proteomes" id="UP000800200"/>
    </source>
</evidence>
<accession>A0A6A6EX95</accession>
<name>A0A6A6EX95_9PEZI</name>
<dbReference type="EMBL" id="ML994610">
    <property type="protein sequence ID" value="KAF2195408.1"/>
    <property type="molecule type" value="Genomic_DNA"/>
</dbReference>
<keyword evidence="3" id="KW-0274">FAD</keyword>
<proteinExistence type="inferred from homology"/>
<evidence type="ECO:0000259" key="6">
    <source>
        <dbReference type="Pfam" id="PF07992"/>
    </source>
</evidence>
<feature type="domain" description="External alternative NADH-ubiquinone oxidoreductase-like C-terminal" evidence="7">
    <location>
        <begin position="499"/>
        <end position="559"/>
    </location>
</feature>
<evidence type="ECO:0000256" key="4">
    <source>
        <dbReference type="ARBA" id="ARBA00023002"/>
    </source>
</evidence>
<dbReference type="PANTHER" id="PTHR43706">
    <property type="entry name" value="NADH DEHYDROGENASE"/>
    <property type="match status" value="1"/>
</dbReference>
<dbReference type="AlphaFoldDB" id="A0A6A6EX95"/>
<reference evidence="8" key="1">
    <citation type="journal article" date="2020" name="Stud. Mycol.">
        <title>101 Dothideomycetes genomes: a test case for predicting lifestyles and emergence of pathogens.</title>
        <authorList>
            <person name="Haridas S."/>
            <person name="Albert R."/>
            <person name="Binder M."/>
            <person name="Bloem J."/>
            <person name="Labutti K."/>
            <person name="Salamov A."/>
            <person name="Andreopoulos B."/>
            <person name="Baker S."/>
            <person name="Barry K."/>
            <person name="Bills G."/>
            <person name="Bluhm B."/>
            <person name="Cannon C."/>
            <person name="Castanera R."/>
            <person name="Culley D."/>
            <person name="Daum C."/>
            <person name="Ezra D."/>
            <person name="Gonzalez J."/>
            <person name="Henrissat B."/>
            <person name="Kuo A."/>
            <person name="Liang C."/>
            <person name="Lipzen A."/>
            <person name="Lutzoni F."/>
            <person name="Magnuson J."/>
            <person name="Mondo S."/>
            <person name="Nolan M."/>
            <person name="Ohm R."/>
            <person name="Pangilinan J."/>
            <person name="Park H.-J."/>
            <person name="Ramirez L."/>
            <person name="Alfaro M."/>
            <person name="Sun H."/>
            <person name="Tritt A."/>
            <person name="Yoshinaga Y."/>
            <person name="Zwiers L.-H."/>
            <person name="Turgeon B."/>
            <person name="Goodwin S."/>
            <person name="Spatafora J."/>
            <person name="Crous P."/>
            <person name="Grigoriev I."/>
        </authorList>
    </citation>
    <scope>NUCLEOTIDE SEQUENCE</scope>
    <source>
        <strain evidence="8">CBS 207.26</strain>
    </source>
</reference>
<organism evidence="8 9">
    <name type="scientific">Zopfia rhizophila CBS 207.26</name>
    <dbReference type="NCBI Taxonomy" id="1314779"/>
    <lineage>
        <taxon>Eukaryota</taxon>
        <taxon>Fungi</taxon>
        <taxon>Dikarya</taxon>
        <taxon>Ascomycota</taxon>
        <taxon>Pezizomycotina</taxon>
        <taxon>Dothideomycetes</taxon>
        <taxon>Dothideomycetes incertae sedis</taxon>
        <taxon>Zopfiaceae</taxon>
        <taxon>Zopfia</taxon>
    </lineage>
</organism>
<dbReference type="Proteomes" id="UP000800200">
    <property type="component" value="Unassembled WGS sequence"/>
</dbReference>
<evidence type="ECO:0000256" key="1">
    <source>
        <dbReference type="ARBA" id="ARBA00005272"/>
    </source>
</evidence>
<dbReference type="Pfam" id="PF07992">
    <property type="entry name" value="Pyr_redox_2"/>
    <property type="match status" value="1"/>
</dbReference>
<keyword evidence="9" id="KW-1185">Reference proteome</keyword>
<evidence type="ECO:0000256" key="3">
    <source>
        <dbReference type="ARBA" id="ARBA00022827"/>
    </source>
</evidence>
<dbReference type="PRINTS" id="PR00368">
    <property type="entry name" value="FADPNR"/>
</dbReference>
<feature type="domain" description="FAD/NAD(P)-binding" evidence="6">
    <location>
        <begin position="70"/>
        <end position="385"/>
    </location>
</feature>
<gene>
    <name evidence="8" type="ORF">K469DRAFT_699005</name>
</gene>
<keyword evidence="4" id="KW-0560">Oxidoreductase</keyword>